<accession>A0ABS4BB52</accession>
<sequence>VLVTGAGGSIGSELCRQLSALGPESLILLDRDESALHGVELTLFGSALLTSPNTVLADIRDPEALERIFAATRPQIV</sequence>
<keyword evidence="4" id="KW-1185">Reference proteome</keyword>
<evidence type="ECO:0000256" key="1">
    <source>
        <dbReference type="ARBA" id="ARBA00007430"/>
    </source>
</evidence>
<dbReference type="EMBL" id="JAGIQF010000055">
    <property type="protein sequence ID" value="MBP0604712.1"/>
    <property type="molecule type" value="Genomic_DNA"/>
</dbReference>
<organism evidence="3 4">
    <name type="scientific">Aeromonas sanarellii</name>
    <dbReference type="NCBI Taxonomy" id="633415"/>
    <lineage>
        <taxon>Bacteria</taxon>
        <taxon>Pseudomonadati</taxon>
        <taxon>Pseudomonadota</taxon>
        <taxon>Gammaproteobacteria</taxon>
        <taxon>Aeromonadales</taxon>
        <taxon>Aeromonadaceae</taxon>
        <taxon>Aeromonas</taxon>
    </lineage>
</organism>
<dbReference type="PANTHER" id="PTHR43318:SF1">
    <property type="entry name" value="POLYSACCHARIDE BIOSYNTHESIS PROTEIN EPSC-RELATED"/>
    <property type="match status" value="1"/>
</dbReference>
<comment type="caution">
    <text evidence="3">The sequence shown here is derived from an EMBL/GenBank/DDBJ whole genome shotgun (WGS) entry which is preliminary data.</text>
</comment>
<protein>
    <submittedName>
        <fullName evidence="3">Polysaccharide biosynthesis protein</fullName>
    </submittedName>
</protein>
<proteinExistence type="inferred from homology"/>
<feature type="non-terminal residue" evidence="3">
    <location>
        <position position="1"/>
    </location>
</feature>
<reference evidence="3 4" key="1">
    <citation type="submission" date="2021-03" db="EMBL/GenBank/DDBJ databases">
        <title>Plant growth promoting bacteria isolated from wild legumes nodules and trapping Phaseolus vulgaris L. nodules in the center and southern Mexico.</title>
        <authorList>
            <person name="Estrada P."/>
        </authorList>
    </citation>
    <scope>NUCLEOTIDE SEQUENCE [LARGE SCALE GENOMIC DNA]</scope>
    <source>
        <strain evidence="3 4">MaGu-431</strain>
    </source>
</reference>
<feature type="domain" description="Polysaccharide biosynthesis protein CapD-like" evidence="2">
    <location>
        <begin position="1"/>
        <end position="77"/>
    </location>
</feature>
<dbReference type="Pfam" id="PF02719">
    <property type="entry name" value="Polysacc_synt_2"/>
    <property type="match status" value="1"/>
</dbReference>
<feature type="non-terminal residue" evidence="3">
    <location>
        <position position="77"/>
    </location>
</feature>
<dbReference type="InterPro" id="IPR051203">
    <property type="entry name" value="Polysaccharide_Synthase-Rel"/>
</dbReference>
<evidence type="ECO:0000259" key="2">
    <source>
        <dbReference type="Pfam" id="PF02719"/>
    </source>
</evidence>
<evidence type="ECO:0000313" key="4">
    <source>
        <dbReference type="Proteomes" id="UP000666661"/>
    </source>
</evidence>
<gene>
    <name evidence="3" type="ORF">J8I01_19700</name>
</gene>
<dbReference type="Proteomes" id="UP000666661">
    <property type="component" value="Unassembled WGS sequence"/>
</dbReference>
<evidence type="ECO:0000313" key="3">
    <source>
        <dbReference type="EMBL" id="MBP0604712.1"/>
    </source>
</evidence>
<dbReference type="RefSeq" id="WP_209795120.1">
    <property type="nucleotide sequence ID" value="NZ_JAGIQF010000055.1"/>
</dbReference>
<dbReference type="InterPro" id="IPR036291">
    <property type="entry name" value="NAD(P)-bd_dom_sf"/>
</dbReference>
<dbReference type="InterPro" id="IPR003869">
    <property type="entry name" value="Polysac_CapD-like"/>
</dbReference>
<dbReference type="Gene3D" id="3.40.50.720">
    <property type="entry name" value="NAD(P)-binding Rossmann-like Domain"/>
    <property type="match status" value="1"/>
</dbReference>
<dbReference type="PANTHER" id="PTHR43318">
    <property type="entry name" value="UDP-N-ACETYLGLUCOSAMINE 4,6-DEHYDRATASE"/>
    <property type="match status" value="1"/>
</dbReference>
<name>A0ABS4BB52_9GAMM</name>
<comment type="similarity">
    <text evidence="1">Belongs to the polysaccharide synthase family.</text>
</comment>
<dbReference type="SUPFAM" id="SSF51735">
    <property type="entry name" value="NAD(P)-binding Rossmann-fold domains"/>
    <property type="match status" value="1"/>
</dbReference>